<organism evidence="1 2">
    <name type="scientific">Chlorella vulgaris</name>
    <name type="common">Green alga</name>
    <dbReference type="NCBI Taxonomy" id="3077"/>
    <lineage>
        <taxon>Eukaryota</taxon>
        <taxon>Viridiplantae</taxon>
        <taxon>Chlorophyta</taxon>
        <taxon>core chlorophytes</taxon>
        <taxon>Trebouxiophyceae</taxon>
        <taxon>Chlorellales</taxon>
        <taxon>Chlorellaceae</taxon>
        <taxon>Chlorella clade</taxon>
        <taxon>Chlorella</taxon>
    </lineage>
</organism>
<dbReference type="AlphaFoldDB" id="A0A9D4YX70"/>
<gene>
    <name evidence="1" type="ORF">D9Q98_009267</name>
</gene>
<dbReference type="GO" id="GO:0006974">
    <property type="term" value="P:DNA damage response"/>
    <property type="evidence" value="ECO:0007669"/>
    <property type="project" value="TreeGrafter"/>
</dbReference>
<dbReference type="InterPro" id="IPR007497">
    <property type="entry name" value="SIMPL/DUF541"/>
</dbReference>
<reference evidence="1" key="2">
    <citation type="submission" date="2020-11" db="EMBL/GenBank/DDBJ databases">
        <authorList>
            <person name="Cecchin M."/>
            <person name="Marcolungo L."/>
            <person name="Rossato M."/>
            <person name="Girolomoni L."/>
            <person name="Cosentino E."/>
            <person name="Cuine S."/>
            <person name="Li-Beisson Y."/>
            <person name="Delledonne M."/>
            <person name="Ballottari M."/>
        </authorList>
    </citation>
    <scope>NUCLEOTIDE SEQUENCE</scope>
    <source>
        <strain evidence="1">211/11P</strain>
        <tissue evidence="1">Whole cell</tissue>
    </source>
</reference>
<dbReference type="OrthoDB" id="511920at2759"/>
<dbReference type="Gene3D" id="3.30.70.2970">
    <property type="entry name" value="Protein of unknown function (DUF541), domain 2"/>
    <property type="match status" value="1"/>
</dbReference>
<reference evidence="1" key="1">
    <citation type="journal article" date="2019" name="Plant J.">
        <title>Chlorella vulgaris genome assembly and annotation reveals the molecular basis for metabolic acclimation to high light conditions.</title>
        <authorList>
            <person name="Cecchin M."/>
            <person name="Marcolungo L."/>
            <person name="Rossato M."/>
            <person name="Girolomoni L."/>
            <person name="Cosentino E."/>
            <person name="Cuine S."/>
            <person name="Li-Beisson Y."/>
            <person name="Delledonne M."/>
            <person name="Ballottari M."/>
        </authorList>
    </citation>
    <scope>NUCLEOTIDE SEQUENCE</scope>
    <source>
        <strain evidence="1">211/11P</strain>
    </source>
</reference>
<sequence>MGNIGGRAAEQTCEDPKAGRLTVSGMATVTEVPDTAKVNLAVSVSKPTAAEAREEAATTAESVLKAVGAVQGINGGSDITTSDISLQPNYVWVQETGTNRITGYIFTQNILVKISNLTSDTLGSVVDTAVKAGGNNLQVSSIQIDLSPRLRRKAMDQARKLAVRDAAATADTLAEAAKVALGPIKSISDANYAPPTPLFMGADMAVAGAAAKETPTPVQIGTSEVTATVNVEYAILNS</sequence>
<dbReference type="PANTHER" id="PTHR34387:SF2">
    <property type="entry name" value="SLR1258 PROTEIN"/>
    <property type="match status" value="1"/>
</dbReference>
<dbReference type="Pfam" id="PF04402">
    <property type="entry name" value="SIMPL"/>
    <property type="match status" value="1"/>
</dbReference>
<dbReference type="Proteomes" id="UP001055712">
    <property type="component" value="Unassembled WGS sequence"/>
</dbReference>
<name>A0A9D4YX70_CHLVU</name>
<dbReference type="Gene3D" id="3.30.110.170">
    <property type="entry name" value="Protein of unknown function (DUF541), domain 1"/>
    <property type="match status" value="1"/>
</dbReference>
<comment type="caution">
    <text evidence="1">The sequence shown here is derived from an EMBL/GenBank/DDBJ whole genome shotgun (WGS) entry which is preliminary data.</text>
</comment>
<dbReference type="EMBL" id="SIDB01000007">
    <property type="protein sequence ID" value="KAI3430858.1"/>
    <property type="molecule type" value="Genomic_DNA"/>
</dbReference>
<accession>A0A9D4YX70</accession>
<keyword evidence="2" id="KW-1185">Reference proteome</keyword>
<protein>
    <recommendedName>
        <fullName evidence="3">DUF541 domain-containing protein</fullName>
    </recommendedName>
</protein>
<evidence type="ECO:0000313" key="2">
    <source>
        <dbReference type="Proteomes" id="UP001055712"/>
    </source>
</evidence>
<proteinExistence type="predicted"/>
<evidence type="ECO:0000313" key="1">
    <source>
        <dbReference type="EMBL" id="KAI3430858.1"/>
    </source>
</evidence>
<dbReference type="InterPro" id="IPR052022">
    <property type="entry name" value="26kDa_periplasmic_antigen"/>
</dbReference>
<evidence type="ECO:0008006" key="3">
    <source>
        <dbReference type="Google" id="ProtNLM"/>
    </source>
</evidence>
<dbReference type="PANTHER" id="PTHR34387">
    <property type="entry name" value="SLR1258 PROTEIN"/>
    <property type="match status" value="1"/>
</dbReference>